<dbReference type="Proteomes" id="UP000095230">
    <property type="component" value="Unassembled WGS sequence"/>
</dbReference>
<evidence type="ECO:0000313" key="5">
    <source>
        <dbReference type="Proteomes" id="UP000095230"/>
    </source>
</evidence>
<evidence type="ECO:0000259" key="1">
    <source>
        <dbReference type="Pfam" id="PF10566"/>
    </source>
</evidence>
<feature type="domain" description="Glycosyl-hydrolase 97 catalytic" evidence="1">
    <location>
        <begin position="311"/>
        <end position="498"/>
    </location>
</feature>
<feature type="domain" description="Glycosyl-hydrolase 97 C-terminal oligomerisation" evidence="3">
    <location>
        <begin position="593"/>
        <end position="698"/>
    </location>
</feature>
<feature type="domain" description="Glycosyl-hydrolase 97 N-terminal" evidence="2">
    <location>
        <begin position="47"/>
        <end position="293"/>
    </location>
</feature>
<dbReference type="EMBL" id="MCBT01000048">
    <property type="protein sequence ID" value="OEG72393.1"/>
    <property type="molecule type" value="Genomic_DNA"/>
</dbReference>
<sequence>MGPILTKQLKKPFSLLPQNLVALTLTLLTSVGLATSSGHAVAKSVKVTSPDKQITVTLSDDDVRPYYQVTFQDQSVINPSSLGLVFQSLGEFGEGFNITKVVHTKTADRWQQPWGEREWIDDVHNRILVQLSNARYSFSVEIKAFDDGLGFRYHVPKQAHLGKLNITKELTEFVVPNPDKTTAWWIPARGWNRYEYLYQTSSIAKIDRVHTPFTFKLDSGVHMSIHEAALVDYAAMTLDQRRDGTLQANLTPWSDGIKVKTEAGFVTPWRTIQISDNAVGLLNSDLILNFNEPNTLGEVDWVEPSKYVGIWWGMHLNENTWGSGEKHGATTKETKRYMDFAADNGFAGVLVEGWNIGWDGSWFNNGDVFSFTEAYPDFDLPQIAAYGKSKGVRLIGHHETSGSVTNYRKQMNNAYDLYQRNGVTQVKTGYVADGGDIKRVDEQGVTRHEWHDGQFMVNEYLYSVTQAAKRQISINTHEPIKDTGLRRTYPNWISREGARGQEFNAWGTPPNNPSHTTTLAYTRMLAGPMDFTPGIFDLAPKGLDAINRVQTTLTKQLALYVVLYSPIQMAADLPRNYQKHPEAFQFIKDVPTDWHQSRAIAGEVGEYVVFARQERGGKSQGKDWYLGAITDDEPRNVKVRLDFLDTDTEYEAQIYRDGDKANWQTAPYDYVIEHRRVNASDLLTLKLASSGGSAIRFKALN</sequence>
<dbReference type="PANTHER" id="PTHR35803">
    <property type="entry name" value="GLUCAN 1,4-ALPHA-GLUCOSIDASE SUSB-RELATED"/>
    <property type="match status" value="1"/>
</dbReference>
<dbReference type="AlphaFoldDB" id="A0A1E5IR03"/>
<organism evidence="4 5">
    <name type="scientific">Shewanella colwelliana</name>
    <name type="common">Alteromonas colwelliana</name>
    <dbReference type="NCBI Taxonomy" id="23"/>
    <lineage>
        <taxon>Bacteria</taxon>
        <taxon>Pseudomonadati</taxon>
        <taxon>Pseudomonadota</taxon>
        <taxon>Gammaproteobacteria</taxon>
        <taxon>Alteromonadales</taxon>
        <taxon>Shewanellaceae</taxon>
        <taxon>Shewanella</taxon>
    </lineage>
</organism>
<dbReference type="PANTHER" id="PTHR35803:SF1">
    <property type="entry name" value="GLUCAN 1,4-ALPHA-GLUCOSIDASE SUSB"/>
    <property type="match status" value="1"/>
</dbReference>
<dbReference type="InterPro" id="IPR029486">
    <property type="entry name" value="GH97_N"/>
</dbReference>
<dbReference type="InterPro" id="IPR014718">
    <property type="entry name" value="GH-type_carb-bd"/>
</dbReference>
<dbReference type="InterPro" id="IPR019563">
    <property type="entry name" value="GH97_catalytic"/>
</dbReference>
<evidence type="ECO:0000313" key="4">
    <source>
        <dbReference type="EMBL" id="OEG72393.1"/>
    </source>
</evidence>
<proteinExistence type="predicted"/>
<dbReference type="Gene3D" id="2.70.98.10">
    <property type="match status" value="1"/>
</dbReference>
<dbReference type="SUPFAM" id="SSF51445">
    <property type="entry name" value="(Trans)glycosidases"/>
    <property type="match status" value="1"/>
</dbReference>
<dbReference type="Gene3D" id="3.20.20.70">
    <property type="entry name" value="Aldolase class I"/>
    <property type="match status" value="1"/>
</dbReference>
<gene>
    <name evidence="4" type="ORF">BEL05_05310</name>
</gene>
<accession>A0A1E5IR03</accession>
<evidence type="ECO:0000259" key="2">
    <source>
        <dbReference type="Pfam" id="PF14508"/>
    </source>
</evidence>
<dbReference type="GO" id="GO:0030246">
    <property type="term" value="F:carbohydrate binding"/>
    <property type="evidence" value="ECO:0007669"/>
    <property type="project" value="InterPro"/>
</dbReference>
<name>A0A1E5IR03_SHECO</name>
<dbReference type="OrthoDB" id="57532at2"/>
<comment type="caution">
    <text evidence="4">The sequence shown here is derived from an EMBL/GenBank/DDBJ whole genome shotgun (WGS) entry which is preliminary data.</text>
</comment>
<dbReference type="RefSeq" id="WP_069672181.1">
    <property type="nucleotide sequence ID" value="NZ_MCBT01000048.1"/>
</dbReference>
<dbReference type="InterPro" id="IPR029483">
    <property type="entry name" value="GH97_C"/>
</dbReference>
<dbReference type="STRING" id="23.BEL05_05310"/>
<dbReference type="Pfam" id="PF10566">
    <property type="entry name" value="Glyco_hydro_97"/>
    <property type="match status" value="1"/>
</dbReference>
<dbReference type="Pfam" id="PF14509">
    <property type="entry name" value="GH97_C"/>
    <property type="match status" value="1"/>
</dbReference>
<dbReference type="InterPro" id="IPR013785">
    <property type="entry name" value="Aldolase_TIM"/>
</dbReference>
<dbReference type="InterPro" id="IPR017853">
    <property type="entry name" value="GH"/>
</dbReference>
<dbReference type="InterPro" id="IPR052720">
    <property type="entry name" value="Glycosyl_hydrolase_97"/>
</dbReference>
<dbReference type="Pfam" id="PF14508">
    <property type="entry name" value="GH97_N"/>
    <property type="match status" value="1"/>
</dbReference>
<evidence type="ECO:0000259" key="3">
    <source>
        <dbReference type="Pfam" id="PF14509"/>
    </source>
</evidence>
<protein>
    <submittedName>
        <fullName evidence="4">Alpha-glucosidase</fullName>
    </submittedName>
</protein>
<reference evidence="4 5" key="1">
    <citation type="submission" date="2016-07" db="EMBL/GenBank/DDBJ databases">
        <title>Whole-genome of two Shewanella species isolated from a digestive organ of sea cucumber Apostichopus japonicus Selenka 1867.</title>
        <authorList>
            <person name="Hong H.-H."/>
            <person name="Choi H."/>
            <person name="Cheon S."/>
            <person name="Oh J.-S."/>
            <person name="Lee H.-G."/>
            <person name="Park C."/>
        </authorList>
    </citation>
    <scope>NUCLEOTIDE SEQUENCE [LARGE SCALE GENOMIC DNA]</scope>
    <source>
        <strain evidence="4 5">CSB03KR</strain>
    </source>
</reference>